<evidence type="ECO:0000313" key="2">
    <source>
        <dbReference type="EMBL" id="SBO20712.1"/>
    </source>
</evidence>
<dbReference type="AlphaFoldDB" id="A0A1A7VFA1"/>
<keyword evidence="1" id="KW-1133">Transmembrane helix</keyword>
<evidence type="ECO:0000313" key="3">
    <source>
        <dbReference type="Proteomes" id="UP000182128"/>
    </source>
</evidence>
<sequence>MISLATDILYYTYGRNLGNFLFNTFLFFANYLNCVCLLLKKVSFPQHVCDNTVSIVLLVEGCPYLPSGNNCDLLLPPHIFSLQISCLFDRTNYRELCSLCNIKRANLNGLQMENKNLGLLSIASINNVEALNKSLLEMETQINDRLSTEFEDFYEDEYNFDFLDMVQENDLDE</sequence>
<protein>
    <submittedName>
        <fullName evidence="2">Uncharacterized protein</fullName>
    </submittedName>
</protein>
<dbReference type="Proteomes" id="UP000182128">
    <property type="component" value="Unassembled WGS sequence"/>
</dbReference>
<proteinExistence type="predicted"/>
<keyword evidence="1" id="KW-0812">Transmembrane</keyword>
<organism evidence="2 3">
    <name type="scientific">Plasmodium knowlesi (strain H)</name>
    <dbReference type="NCBI Taxonomy" id="5851"/>
    <lineage>
        <taxon>Eukaryota</taxon>
        <taxon>Sar</taxon>
        <taxon>Alveolata</taxon>
        <taxon>Apicomplexa</taxon>
        <taxon>Aconoidasida</taxon>
        <taxon>Haemosporida</taxon>
        <taxon>Plasmodiidae</taxon>
        <taxon>Plasmodium</taxon>
        <taxon>Plasmodium (Plasmodium)</taxon>
    </lineage>
</organism>
<gene>
    <name evidence="2" type="ORF">PKNA1_C2_1442200</name>
</gene>
<name>A0A1A7VFA1_PLAKH</name>
<dbReference type="EMBL" id="CWHQ02000003">
    <property type="protein sequence ID" value="SBO20712.1"/>
    <property type="molecule type" value="Genomic_DNA"/>
</dbReference>
<keyword evidence="1" id="KW-0472">Membrane</keyword>
<reference evidence="3" key="1">
    <citation type="submission" date="2016-05" db="EMBL/GenBank/DDBJ databases">
        <authorList>
            <person name="Sharaf H."/>
        </authorList>
    </citation>
    <scope>NUCLEOTIDE SEQUENCE [LARGE SCALE GENOMIC DNA]</scope>
    <source>
        <strain evidence="3">H</strain>
    </source>
</reference>
<feature type="transmembrane region" description="Helical" evidence="1">
    <location>
        <begin position="20"/>
        <end position="39"/>
    </location>
</feature>
<evidence type="ECO:0000256" key="1">
    <source>
        <dbReference type="SAM" id="Phobius"/>
    </source>
</evidence>
<accession>A0A1A7VFA1</accession>